<sequence length="60" mass="6623">MSVVDEHVRSLASEHVLESRADGAETDDRWRARRDAPSQRAPDPTGTVNPKRIVLMPGEG</sequence>
<evidence type="ECO:0000313" key="3">
    <source>
        <dbReference type="Proteomes" id="UP000011688"/>
    </source>
</evidence>
<keyword evidence="3" id="KW-1185">Reference proteome</keyword>
<gene>
    <name evidence="2" type="ORF">C491_19892</name>
</gene>
<protein>
    <submittedName>
        <fullName evidence="2">Uncharacterized protein</fullName>
    </submittedName>
</protein>
<organism evidence="2 3">
    <name type="scientific">Natronococcus amylolyticus DSM 10524</name>
    <dbReference type="NCBI Taxonomy" id="1227497"/>
    <lineage>
        <taxon>Archaea</taxon>
        <taxon>Methanobacteriati</taxon>
        <taxon>Methanobacteriota</taxon>
        <taxon>Stenosarchaea group</taxon>
        <taxon>Halobacteria</taxon>
        <taxon>Halobacteriales</taxon>
        <taxon>Natrialbaceae</taxon>
        <taxon>Natronococcus</taxon>
    </lineage>
</organism>
<dbReference type="RefSeq" id="WP_005559448.1">
    <property type="nucleotide sequence ID" value="NZ_AOIB01000038.1"/>
</dbReference>
<accession>L9WXG0</accession>
<reference evidence="2 3" key="1">
    <citation type="journal article" date="2014" name="PLoS Genet.">
        <title>Phylogenetically driven sequencing of extremely halophilic archaea reveals strategies for static and dynamic osmo-response.</title>
        <authorList>
            <person name="Becker E.A."/>
            <person name="Seitzer P.M."/>
            <person name="Tritt A."/>
            <person name="Larsen D."/>
            <person name="Krusor M."/>
            <person name="Yao A.I."/>
            <person name="Wu D."/>
            <person name="Madern D."/>
            <person name="Eisen J.A."/>
            <person name="Darling A.E."/>
            <person name="Facciotti M.T."/>
        </authorList>
    </citation>
    <scope>NUCLEOTIDE SEQUENCE [LARGE SCALE GENOMIC DNA]</scope>
    <source>
        <strain evidence="2 3">DSM 10524</strain>
    </source>
</reference>
<feature type="compositionally biased region" description="Basic and acidic residues" evidence="1">
    <location>
        <begin position="15"/>
        <end position="37"/>
    </location>
</feature>
<comment type="caution">
    <text evidence="2">The sequence shown here is derived from an EMBL/GenBank/DDBJ whole genome shotgun (WGS) entry which is preliminary data.</text>
</comment>
<evidence type="ECO:0000313" key="2">
    <source>
        <dbReference type="EMBL" id="ELY54092.1"/>
    </source>
</evidence>
<dbReference type="EMBL" id="AOIB01000038">
    <property type="protein sequence ID" value="ELY54092.1"/>
    <property type="molecule type" value="Genomic_DNA"/>
</dbReference>
<evidence type="ECO:0000256" key="1">
    <source>
        <dbReference type="SAM" id="MobiDB-lite"/>
    </source>
</evidence>
<name>L9WXG0_9EURY</name>
<feature type="region of interest" description="Disordered" evidence="1">
    <location>
        <begin position="1"/>
        <end position="60"/>
    </location>
</feature>
<dbReference type="Proteomes" id="UP000011688">
    <property type="component" value="Unassembled WGS sequence"/>
</dbReference>
<dbReference type="AlphaFoldDB" id="L9WXG0"/>
<proteinExistence type="predicted"/>